<evidence type="ECO:0000313" key="4">
    <source>
        <dbReference type="Proteomes" id="UP000250358"/>
    </source>
</evidence>
<dbReference type="AlphaFoldDB" id="A0A2X1APN1"/>
<dbReference type="RefSeq" id="WP_128116369.1">
    <property type="nucleotide sequence ID" value="NZ_UAQM01000048.1"/>
</dbReference>
<evidence type="ECO:0000259" key="2">
    <source>
        <dbReference type="Pfam" id="PF23639"/>
    </source>
</evidence>
<protein>
    <submittedName>
        <fullName evidence="3">Uncharacterized protein conserved in bacteria</fullName>
    </submittedName>
</protein>
<name>A0A2X1APN1_BREDI</name>
<dbReference type="Proteomes" id="UP000250358">
    <property type="component" value="Unassembled WGS sequence"/>
</dbReference>
<dbReference type="InterPro" id="IPR055570">
    <property type="entry name" value="DUF7146"/>
</dbReference>
<evidence type="ECO:0000259" key="1">
    <source>
        <dbReference type="Pfam" id="PF13362"/>
    </source>
</evidence>
<feature type="domain" description="Toprim" evidence="1">
    <location>
        <begin position="220"/>
        <end position="321"/>
    </location>
</feature>
<dbReference type="Gene3D" id="3.40.1360.10">
    <property type="match status" value="1"/>
</dbReference>
<proteinExistence type="predicted"/>
<organism evidence="3 4">
    <name type="scientific">Brevundimonas diminuta</name>
    <name type="common">Pseudomonas diminuta</name>
    <dbReference type="NCBI Taxonomy" id="293"/>
    <lineage>
        <taxon>Bacteria</taxon>
        <taxon>Pseudomonadati</taxon>
        <taxon>Pseudomonadota</taxon>
        <taxon>Alphaproteobacteria</taxon>
        <taxon>Caulobacterales</taxon>
        <taxon>Caulobacteraceae</taxon>
        <taxon>Brevundimonas</taxon>
    </lineage>
</organism>
<evidence type="ECO:0000313" key="3">
    <source>
        <dbReference type="EMBL" id="SPU46617.1"/>
    </source>
</evidence>
<sequence length="322" mass="33840">MSAPSFSSDSVAALALRLFGEPNRRLSSARELRFGRRGSLAVVPDRGVFHDYEAGVSGGVLAMVVHAGAAATTAEAAKLLEYCGELSRREDDDAKARRRLSEAQARADRIAAAGALWNAREGLTGTVVETYLRTARRIVAPLDRAALAFLPNAPAYPYRPDHHRRPAMAARICDGRGRFLGCHLTYLRPDGMGKARLTPARKMAGTVGGGHVRLIPGTRLVVAEGVESALSAWEAARDCEEASGEALGAVAALSAGGVSSLDWPEGTTGLIIAPDRDANGTGERAAKALARRASDHGLSVAFLYPPDGCGDWNDAAMKGGEA</sequence>
<feature type="domain" description="DUF7146" evidence="2">
    <location>
        <begin position="108"/>
        <end position="214"/>
    </location>
</feature>
<reference evidence="3 4" key="1">
    <citation type="submission" date="2018-06" db="EMBL/GenBank/DDBJ databases">
        <authorList>
            <consortium name="Pathogen Informatics"/>
            <person name="Doyle S."/>
        </authorList>
    </citation>
    <scope>NUCLEOTIDE SEQUENCE [LARGE SCALE GENOMIC DNA]</scope>
    <source>
        <strain evidence="3 4">NCTC11165</strain>
    </source>
</reference>
<accession>A0A2X1APN1</accession>
<dbReference type="Pfam" id="PF13362">
    <property type="entry name" value="Toprim_3"/>
    <property type="match status" value="1"/>
</dbReference>
<dbReference type="EMBL" id="UAQM01000048">
    <property type="protein sequence ID" value="SPU46617.1"/>
    <property type="molecule type" value="Genomic_DNA"/>
</dbReference>
<gene>
    <name evidence="3" type="ORF">NCTC11165_02958</name>
</gene>
<dbReference type="InterPro" id="IPR006171">
    <property type="entry name" value="TOPRIM_dom"/>
</dbReference>
<dbReference type="Pfam" id="PF23639">
    <property type="entry name" value="DUF7146"/>
    <property type="match status" value="1"/>
</dbReference>